<gene>
    <name evidence="3" type="ORF">KUCA_T00000934001</name>
</gene>
<feature type="compositionally biased region" description="Low complexity" evidence="1">
    <location>
        <begin position="491"/>
        <end position="505"/>
    </location>
</feature>
<feature type="compositionally biased region" description="Basic and acidic residues" evidence="1">
    <location>
        <begin position="75"/>
        <end position="89"/>
    </location>
</feature>
<feature type="compositionally biased region" description="Basic residues" evidence="1">
    <location>
        <begin position="461"/>
        <end position="473"/>
    </location>
</feature>
<evidence type="ECO:0000313" key="3">
    <source>
        <dbReference type="EMBL" id="CDK24967.1"/>
    </source>
</evidence>
<evidence type="ECO:0000259" key="2">
    <source>
        <dbReference type="Pfam" id="PF25909"/>
    </source>
</evidence>
<dbReference type="Pfam" id="PF25909">
    <property type="entry name" value="zf-C2H2_AHC1"/>
    <property type="match status" value="1"/>
</dbReference>
<protein>
    <recommendedName>
        <fullName evidence="2">AHC1-like C2H2 zinc-finger domain-containing protein</fullName>
    </recommendedName>
</protein>
<dbReference type="OrthoDB" id="5355528at2759"/>
<feature type="region of interest" description="Disordered" evidence="1">
    <location>
        <begin position="1"/>
        <end position="89"/>
    </location>
</feature>
<dbReference type="EMBL" id="HG793125">
    <property type="protein sequence ID" value="CDK24967.1"/>
    <property type="molecule type" value="Genomic_DNA"/>
</dbReference>
<feature type="compositionally biased region" description="Polar residues" evidence="1">
    <location>
        <begin position="35"/>
        <end position="49"/>
    </location>
</feature>
<organism evidence="3 4">
    <name type="scientific">Kuraishia capsulata CBS 1993</name>
    <dbReference type="NCBI Taxonomy" id="1382522"/>
    <lineage>
        <taxon>Eukaryota</taxon>
        <taxon>Fungi</taxon>
        <taxon>Dikarya</taxon>
        <taxon>Ascomycota</taxon>
        <taxon>Saccharomycotina</taxon>
        <taxon>Pichiomycetes</taxon>
        <taxon>Pichiales</taxon>
        <taxon>Pichiaceae</taxon>
        <taxon>Kuraishia</taxon>
    </lineage>
</organism>
<feature type="compositionally biased region" description="Polar residues" evidence="1">
    <location>
        <begin position="337"/>
        <end position="347"/>
    </location>
</feature>
<dbReference type="HOGENOM" id="CLU_479843_0_0_1"/>
<reference evidence="3" key="2">
    <citation type="submission" date="2014-02" db="EMBL/GenBank/DDBJ databases">
        <title>Complete DNA sequence of /Kuraishia capsulata/ illustrates novel genomic features among budding yeasts (/Saccharomycotina/).</title>
        <authorList>
            <person name="Morales L."/>
            <person name="Noel B."/>
            <person name="Porcel B."/>
            <person name="Marcet-Houben M."/>
            <person name="Hullo M-F."/>
            <person name="Sacerdot C."/>
            <person name="Tekaia F."/>
            <person name="Leh-Louis V."/>
            <person name="Despons L."/>
            <person name="Khanna V."/>
            <person name="Aury J-M."/>
            <person name="Barbe V."/>
            <person name="Couloux A."/>
            <person name="Labadie K."/>
            <person name="Pelletier E."/>
            <person name="Souciet J-L."/>
            <person name="Boekhout T."/>
            <person name="Gabaldon T."/>
            <person name="Wincker P."/>
            <person name="Dujon B."/>
        </authorList>
    </citation>
    <scope>NUCLEOTIDE SEQUENCE</scope>
    <source>
        <strain evidence="3">CBS 1993</strain>
    </source>
</reference>
<evidence type="ECO:0000313" key="4">
    <source>
        <dbReference type="Proteomes" id="UP000019384"/>
    </source>
</evidence>
<feature type="domain" description="AHC1-like C2H2 zinc-finger" evidence="2">
    <location>
        <begin position="210"/>
        <end position="295"/>
    </location>
</feature>
<reference evidence="3" key="1">
    <citation type="submission" date="2013-12" db="EMBL/GenBank/DDBJ databases">
        <authorList>
            <person name="Genoscope - CEA"/>
        </authorList>
    </citation>
    <scope>NUCLEOTIDE SEQUENCE</scope>
    <source>
        <strain evidence="3">CBS 1993</strain>
    </source>
</reference>
<dbReference type="Proteomes" id="UP000019384">
    <property type="component" value="Unassembled WGS sequence"/>
</dbReference>
<dbReference type="GeneID" id="34518370"/>
<dbReference type="STRING" id="1382522.W6MK50"/>
<sequence length="568" mass="62965">MAHAMRKAQRSLSQFAPFADESVRSPLSGDEESSGRTAKSTFSEPSKSQLDGDELGEASSTHVSSDEDLVLTPREIQDEPEKEQPKIPSKEEVLRRLKDLIENEFSLEILLKHRELAMIDEEINKCEAQMIALRNHYAIQPTDKLEQEPTDFTEKYSGLLTKYDETRKSIQAIPGYEPTGDFAFDNSLESTYRTRSQTSSLRPSGAKLSHANECIYRRSDGVLVKLTCINCQRSNFSSAQGFLNHCRIAHGREFTSQDNAALICGEILPDEEQDKDGMETVVQLRADNLDPNKNLARPQIHFDNPLPPAPVSAQSTVTTSSGDAEPSTPTPDLGDVSTASSVGSNNPLKRKAKKGGLASKIPRTAEHLKLKFQNMLKGDGKFEELLTDVTTGVENPHLFEDEEEITEADRQEGEKLRKTIEDTKNVLQEAKKLNLDVDEYLKSAMERHENPNVDIEAGKPIKSRFNRGRRKSRGGVGIRRVTIIPPEEEVSSPSGGDGSKSSTPTPSLPRVKPKTEKLEPVSSPDAIESEKPNTPSEPEHYNLRSTSKRSSRVSFSAVDAAKVDSKKR</sequence>
<feature type="region of interest" description="Disordered" evidence="1">
    <location>
        <begin position="451"/>
        <end position="568"/>
    </location>
</feature>
<feature type="region of interest" description="Disordered" evidence="1">
    <location>
        <begin position="289"/>
        <end position="360"/>
    </location>
</feature>
<feature type="compositionally biased region" description="Polar residues" evidence="1">
    <location>
        <begin position="312"/>
        <end position="322"/>
    </location>
</feature>
<dbReference type="InterPro" id="IPR058706">
    <property type="entry name" value="zf-C2H2_AHC1-like"/>
</dbReference>
<name>W6MK50_9ASCO</name>
<evidence type="ECO:0000256" key="1">
    <source>
        <dbReference type="SAM" id="MobiDB-lite"/>
    </source>
</evidence>
<dbReference type="AlphaFoldDB" id="W6MK50"/>
<proteinExistence type="predicted"/>
<keyword evidence="4" id="KW-1185">Reference proteome</keyword>
<accession>W6MK50</accession>
<dbReference type="RefSeq" id="XP_022456982.1">
    <property type="nucleotide sequence ID" value="XM_022605522.1"/>
</dbReference>